<name>A0AAU7U675_9DEIO</name>
<feature type="modified residue" description="4-aspartylphosphate" evidence="5">
    <location>
        <position position="54"/>
    </location>
</feature>
<evidence type="ECO:0000259" key="6">
    <source>
        <dbReference type="PROSITE" id="PS50043"/>
    </source>
</evidence>
<dbReference type="Pfam" id="PF00196">
    <property type="entry name" value="GerE"/>
    <property type="match status" value="1"/>
</dbReference>
<evidence type="ECO:0000256" key="1">
    <source>
        <dbReference type="ARBA" id="ARBA00022553"/>
    </source>
</evidence>
<evidence type="ECO:0000256" key="2">
    <source>
        <dbReference type="ARBA" id="ARBA00023015"/>
    </source>
</evidence>
<dbReference type="PROSITE" id="PS50043">
    <property type="entry name" value="HTH_LUXR_2"/>
    <property type="match status" value="1"/>
</dbReference>
<proteinExistence type="predicted"/>
<dbReference type="CDD" id="cd06170">
    <property type="entry name" value="LuxR_C_like"/>
    <property type="match status" value="1"/>
</dbReference>
<geneLocation type="plasmid" evidence="8">
    <name>pDson01</name>
</geneLocation>
<dbReference type="PROSITE" id="PS00622">
    <property type="entry name" value="HTH_LUXR_1"/>
    <property type="match status" value="1"/>
</dbReference>
<keyword evidence="3" id="KW-0238">DNA-binding</keyword>
<keyword evidence="8" id="KW-0614">Plasmid</keyword>
<sequence>MIRLLIAEDQPLMRRGLRTVLETEDDFTVVAEAGTGAQAVELVRAAQPDVVLMDVQMPELSGVDATRLLAAEGLAGRVLILTTFDREDYVLDALRAGAAGYLLKDVDADELARVIRLIARGESFIQPAVAAKYLRLLTQRPAEPQEPLTARELEVLNLLAAGASNKRIAASLAIAESTVKNHVNNILAKLQVRNRTEAALKARERRDSE</sequence>
<dbReference type="EMBL" id="CP158297">
    <property type="protein sequence ID" value="XBV83868.1"/>
    <property type="molecule type" value="Genomic_DNA"/>
</dbReference>
<dbReference type="InterPro" id="IPR016032">
    <property type="entry name" value="Sig_transdc_resp-reg_C-effctor"/>
</dbReference>
<dbReference type="InterPro" id="IPR011006">
    <property type="entry name" value="CheY-like_superfamily"/>
</dbReference>
<dbReference type="PROSITE" id="PS50110">
    <property type="entry name" value="RESPONSE_REGULATORY"/>
    <property type="match status" value="1"/>
</dbReference>
<dbReference type="CDD" id="cd17535">
    <property type="entry name" value="REC_NarL-like"/>
    <property type="match status" value="1"/>
</dbReference>
<dbReference type="AlphaFoldDB" id="A0AAU7U675"/>
<dbReference type="Pfam" id="PF00072">
    <property type="entry name" value="Response_reg"/>
    <property type="match status" value="1"/>
</dbReference>
<dbReference type="GO" id="GO:0003677">
    <property type="term" value="F:DNA binding"/>
    <property type="evidence" value="ECO:0007669"/>
    <property type="project" value="UniProtKB-KW"/>
</dbReference>
<dbReference type="SMART" id="SM00421">
    <property type="entry name" value="HTH_LUXR"/>
    <property type="match status" value="1"/>
</dbReference>
<evidence type="ECO:0000256" key="4">
    <source>
        <dbReference type="ARBA" id="ARBA00023163"/>
    </source>
</evidence>
<dbReference type="GO" id="GO:0000160">
    <property type="term" value="P:phosphorelay signal transduction system"/>
    <property type="evidence" value="ECO:0007669"/>
    <property type="project" value="InterPro"/>
</dbReference>
<dbReference type="InterPro" id="IPR058245">
    <property type="entry name" value="NreC/VraR/RcsB-like_REC"/>
</dbReference>
<gene>
    <name evidence="8" type="ORF">ABOD76_02135</name>
</gene>
<dbReference type="InterPro" id="IPR039420">
    <property type="entry name" value="WalR-like"/>
</dbReference>
<dbReference type="SUPFAM" id="SSF46894">
    <property type="entry name" value="C-terminal effector domain of the bipartite response regulators"/>
    <property type="match status" value="1"/>
</dbReference>
<dbReference type="RefSeq" id="WP_350241678.1">
    <property type="nucleotide sequence ID" value="NZ_CP158297.1"/>
</dbReference>
<evidence type="ECO:0000256" key="5">
    <source>
        <dbReference type="PROSITE-ProRule" id="PRU00169"/>
    </source>
</evidence>
<dbReference type="GO" id="GO:0006355">
    <property type="term" value="P:regulation of DNA-templated transcription"/>
    <property type="evidence" value="ECO:0007669"/>
    <property type="project" value="InterPro"/>
</dbReference>
<dbReference type="SMART" id="SM00448">
    <property type="entry name" value="REC"/>
    <property type="match status" value="1"/>
</dbReference>
<protein>
    <submittedName>
        <fullName evidence="8">Response regulator transcription factor</fullName>
    </submittedName>
</protein>
<dbReference type="KEGG" id="dsc:ABOD76_02135"/>
<dbReference type="InterPro" id="IPR000792">
    <property type="entry name" value="Tscrpt_reg_LuxR_C"/>
</dbReference>
<evidence type="ECO:0000313" key="8">
    <source>
        <dbReference type="EMBL" id="XBV83868.1"/>
    </source>
</evidence>
<keyword evidence="4" id="KW-0804">Transcription</keyword>
<feature type="domain" description="Response regulatory" evidence="7">
    <location>
        <begin position="3"/>
        <end position="119"/>
    </location>
</feature>
<dbReference type="InterPro" id="IPR001789">
    <property type="entry name" value="Sig_transdc_resp-reg_receiver"/>
</dbReference>
<reference evidence="8" key="1">
    <citation type="submission" date="2024-06" db="EMBL/GenBank/DDBJ databases">
        <title>Draft Genome Sequence of Deinococcus sonorensis Type Strain KR-87, a Biofilm Producing Representative of the Genus Deinococcus.</title>
        <authorList>
            <person name="Boren L.S."/>
            <person name="Grosso R.A."/>
            <person name="Hugenberg-Cox A.N."/>
            <person name="Hill J.T.E."/>
            <person name="Albert C.M."/>
            <person name="Tuohy J.M."/>
        </authorList>
    </citation>
    <scope>NUCLEOTIDE SEQUENCE</scope>
    <source>
        <strain evidence="8">KR-87</strain>
        <plasmid evidence="8">pDson01</plasmid>
    </source>
</reference>
<dbReference type="PANTHER" id="PTHR43214:SF24">
    <property type="entry name" value="TRANSCRIPTIONAL REGULATORY PROTEIN NARL-RELATED"/>
    <property type="match status" value="1"/>
</dbReference>
<dbReference type="PRINTS" id="PR00038">
    <property type="entry name" value="HTHLUXR"/>
</dbReference>
<organism evidence="8">
    <name type="scientific">Deinococcus sonorensis KR-87</name>
    <dbReference type="NCBI Taxonomy" id="694439"/>
    <lineage>
        <taxon>Bacteria</taxon>
        <taxon>Thermotogati</taxon>
        <taxon>Deinococcota</taxon>
        <taxon>Deinococci</taxon>
        <taxon>Deinococcales</taxon>
        <taxon>Deinococcaceae</taxon>
        <taxon>Deinococcus</taxon>
    </lineage>
</organism>
<keyword evidence="2" id="KW-0805">Transcription regulation</keyword>
<dbReference type="SUPFAM" id="SSF52172">
    <property type="entry name" value="CheY-like"/>
    <property type="match status" value="1"/>
</dbReference>
<dbReference type="PANTHER" id="PTHR43214">
    <property type="entry name" value="TWO-COMPONENT RESPONSE REGULATOR"/>
    <property type="match status" value="1"/>
</dbReference>
<evidence type="ECO:0000259" key="7">
    <source>
        <dbReference type="PROSITE" id="PS50110"/>
    </source>
</evidence>
<keyword evidence="1 5" id="KW-0597">Phosphoprotein</keyword>
<dbReference type="Gene3D" id="3.40.50.2300">
    <property type="match status" value="1"/>
</dbReference>
<feature type="domain" description="HTH luxR-type" evidence="6">
    <location>
        <begin position="141"/>
        <end position="206"/>
    </location>
</feature>
<accession>A0AAU7U675</accession>
<evidence type="ECO:0000256" key="3">
    <source>
        <dbReference type="ARBA" id="ARBA00023125"/>
    </source>
</evidence>